<protein>
    <submittedName>
        <fullName evidence="1">Uncharacterized protein</fullName>
    </submittedName>
</protein>
<comment type="caution">
    <text evidence="1">The sequence shown here is derived from an EMBL/GenBank/DDBJ whole genome shotgun (WGS) entry which is preliminary data.</text>
</comment>
<keyword evidence="2" id="KW-1185">Reference proteome</keyword>
<dbReference type="RefSeq" id="WP_253541610.1">
    <property type="nucleotide sequence ID" value="NZ_JAMYWC010000007.1"/>
</dbReference>
<evidence type="ECO:0000313" key="1">
    <source>
        <dbReference type="EMBL" id="MCP1175141.1"/>
    </source>
</evidence>
<gene>
    <name evidence="1" type="ORF">NKG59_22470</name>
</gene>
<dbReference type="Proteomes" id="UP001162793">
    <property type="component" value="Unassembled WGS sequence"/>
</dbReference>
<name>A0AA42BJD5_9RALS</name>
<reference evidence="2" key="1">
    <citation type="journal article" date="2023" name="Front. Microbiol.">
        <title>Ralstonia chuxiongensis sp. nov., Ralstonia mojiangensis sp. nov., and Ralstonia soli sp. nov., isolated from tobacco fields, are three novel species in the family Burkholderiaceae.</title>
        <authorList>
            <person name="Lu C.H."/>
            <person name="Zhang Y.Y."/>
            <person name="Jiang N."/>
            <person name="Chen W."/>
            <person name="Shao X."/>
            <person name="Zhao Z.M."/>
            <person name="Lu W.L."/>
            <person name="Hu X."/>
            <person name="Xi Y.X."/>
            <person name="Zou S.Y."/>
            <person name="Wei Q.J."/>
            <person name="Lin Z.L."/>
            <person name="Gong L."/>
            <person name="Gai X.T."/>
            <person name="Zhang L.Q."/>
            <person name="Li J.Y."/>
            <person name="Jin Y."/>
            <person name="Xia Z.Y."/>
        </authorList>
    </citation>
    <scope>NUCLEOTIDE SEQUENCE [LARGE SCALE GENOMIC DNA]</scope>
    <source>
        <strain evidence="2">21YRMH01-3</strain>
    </source>
</reference>
<dbReference type="AlphaFoldDB" id="A0AA42BJD5"/>
<organism evidence="1 2">
    <name type="scientific">Ralstonia chuxiongensis</name>
    <dbReference type="NCBI Taxonomy" id="2957504"/>
    <lineage>
        <taxon>Bacteria</taxon>
        <taxon>Pseudomonadati</taxon>
        <taxon>Pseudomonadota</taxon>
        <taxon>Betaproteobacteria</taxon>
        <taxon>Burkholderiales</taxon>
        <taxon>Burkholderiaceae</taxon>
        <taxon>Ralstonia</taxon>
    </lineage>
</organism>
<accession>A0AA42BJD5</accession>
<evidence type="ECO:0000313" key="2">
    <source>
        <dbReference type="Proteomes" id="UP001162793"/>
    </source>
</evidence>
<sequence length="143" mass="15172">MALPNIQRFNEYTGAILASLYENFPMRKALVAQDFIEGGADAAMVSDDFLGERPSDEAEFFMATARWLVDAGYILTNDAAFSYIGNATLTPKALEALNAVPDSLTGKASIGERMVGAVKAGATQVLRTTAQEAIAAGFKALMA</sequence>
<proteinExistence type="predicted"/>
<dbReference type="EMBL" id="JAMYWC010000007">
    <property type="protein sequence ID" value="MCP1175141.1"/>
    <property type="molecule type" value="Genomic_DNA"/>
</dbReference>